<dbReference type="Proteomes" id="UP000283210">
    <property type="component" value="Chromosome 7"/>
</dbReference>
<dbReference type="AlphaFoldDB" id="A0A3S2PDR8"/>
<dbReference type="OrthoDB" id="410721at2759"/>
<dbReference type="InterPro" id="IPR015425">
    <property type="entry name" value="FH2_Formin"/>
</dbReference>
<feature type="domain" description="PH" evidence="2">
    <location>
        <begin position="182"/>
        <end position="297"/>
    </location>
</feature>
<accession>A0A3S2PDR8</accession>
<dbReference type="PROSITE" id="PS51444">
    <property type="entry name" value="FH2"/>
    <property type="match status" value="1"/>
</dbReference>
<dbReference type="InterPro" id="IPR042201">
    <property type="entry name" value="FH2_Formin_sf"/>
</dbReference>
<dbReference type="Gene3D" id="1.20.58.2220">
    <property type="entry name" value="Formin, FH2 domain"/>
    <property type="match status" value="1"/>
</dbReference>
<reference evidence="4 5" key="2">
    <citation type="submission" date="2019-01" db="EMBL/GenBank/DDBJ databases">
        <title>A chromosome length genome reference of the Java medaka (oryzias javanicus).</title>
        <authorList>
            <person name="Herpin A."/>
            <person name="Takehana Y."/>
            <person name="Naruse K."/>
            <person name="Ansai S."/>
            <person name="Kawaguchi M."/>
        </authorList>
    </citation>
    <scope>NUCLEOTIDE SEQUENCE [LARGE SCALE GENOMIC DNA]</scope>
    <source>
        <strain evidence="4">RS831</strain>
        <tissue evidence="4">Whole body</tissue>
    </source>
</reference>
<evidence type="ECO:0000313" key="5">
    <source>
        <dbReference type="Proteomes" id="UP000283210"/>
    </source>
</evidence>
<dbReference type="SUPFAM" id="SSF101447">
    <property type="entry name" value="Formin homology 2 domain (FH2 domain)"/>
    <property type="match status" value="1"/>
</dbReference>
<evidence type="ECO:0000313" key="4">
    <source>
        <dbReference type="EMBL" id="RVE71040.1"/>
    </source>
</evidence>
<gene>
    <name evidence="4" type="ORF">OJAV_G00070130</name>
</gene>
<feature type="compositionally biased region" description="Low complexity" evidence="1">
    <location>
        <begin position="356"/>
        <end position="370"/>
    </location>
</feature>
<organism evidence="4 5">
    <name type="scientific">Oryzias javanicus</name>
    <name type="common">Javanese ricefish</name>
    <name type="synonym">Aplocheilus javanicus</name>
    <dbReference type="NCBI Taxonomy" id="123683"/>
    <lineage>
        <taxon>Eukaryota</taxon>
        <taxon>Metazoa</taxon>
        <taxon>Chordata</taxon>
        <taxon>Craniata</taxon>
        <taxon>Vertebrata</taxon>
        <taxon>Euteleostomi</taxon>
        <taxon>Actinopterygii</taxon>
        <taxon>Neopterygii</taxon>
        <taxon>Teleostei</taxon>
        <taxon>Neoteleostei</taxon>
        <taxon>Acanthomorphata</taxon>
        <taxon>Ovalentaria</taxon>
        <taxon>Atherinomorphae</taxon>
        <taxon>Beloniformes</taxon>
        <taxon>Adrianichthyidae</taxon>
        <taxon>Oryziinae</taxon>
        <taxon>Oryzias</taxon>
    </lineage>
</organism>
<reference evidence="4 5" key="1">
    <citation type="submission" date="2018-11" db="EMBL/GenBank/DDBJ databases">
        <authorList>
            <person name="Lopez-Roques C."/>
            <person name="Donnadieu C."/>
            <person name="Bouchez O."/>
            <person name="Klopp C."/>
            <person name="Cabau C."/>
            <person name="Zahm M."/>
        </authorList>
    </citation>
    <scope>NUCLEOTIDE SEQUENCE [LARGE SCALE GENOMIC DNA]</scope>
    <source>
        <strain evidence="4">RS831</strain>
        <tissue evidence="4">Whole body</tissue>
    </source>
</reference>
<evidence type="ECO:0000259" key="2">
    <source>
        <dbReference type="PROSITE" id="PS50003"/>
    </source>
</evidence>
<keyword evidence="5" id="KW-1185">Reference proteome</keyword>
<dbReference type="PANTHER" id="PTHR45725">
    <property type="entry name" value="FORMIN HOMOLOGY 2 FAMILY MEMBER"/>
    <property type="match status" value="1"/>
</dbReference>
<protein>
    <recommendedName>
        <fullName evidence="6">PH domain-containing protein</fullName>
    </recommendedName>
</protein>
<dbReference type="PANTHER" id="PTHR45725:SF10">
    <property type="entry name" value="FH2 DOMAIN-CONTAINING PROTEIN"/>
    <property type="match status" value="1"/>
</dbReference>
<evidence type="ECO:0008006" key="6">
    <source>
        <dbReference type="Google" id="ProtNLM"/>
    </source>
</evidence>
<feature type="compositionally biased region" description="Pro residues" evidence="1">
    <location>
        <begin position="342"/>
        <end position="355"/>
    </location>
</feature>
<evidence type="ECO:0000256" key="1">
    <source>
        <dbReference type="SAM" id="MobiDB-lite"/>
    </source>
</evidence>
<dbReference type="InterPro" id="IPR051425">
    <property type="entry name" value="Formin_Homology"/>
</dbReference>
<feature type="region of interest" description="Disordered" evidence="1">
    <location>
        <begin position="306"/>
        <end position="432"/>
    </location>
</feature>
<sequence>MPSLGLKRKENLSKMDKVAEGLPQLSNEMQLSIMKRVKNGELSIDDALNQARRDRVNLLKQQSLSNEEQLPSQYNFSVHKHNRYRWQKRILQIDFKTKMLCSIERGIIKRQLPFSTVKSCDDGVGSKFSISFKEHHDYELEATSLQDKHKIMQLVNQIIYENIYIDPEEDDAESSHSSPESRSLRDGMLLLHRGGLASFKWVKYEAELHPGQLTLFAVRQRIPADGEGASMEPVSIVIHLSHGDTRVQKLHASDTFTLTTHKNEYQFKVPIPEQVSASNTVQEERDAWVQAIDKLCSEWKRKSRSDQVFVEQETLRPPSIPEDAEENRADLESSGGFGGVVYPPPDHTTPHPTPTLPTSQTPPLTGLIKPIPKPRTPKTVVQLRDVLDPNSSSTTAPVVPSSPSSSLPSSGSVDFKVSSMTPGSPVNNGPPPVCIPAPPPLPLRLKKSSEKPRTKGFHWDVVGSDKITKSFWLQDGTKTVDIDTSRLLEQFVVKDVTTLGPAEPSSSQNIMLNQKIAHNFNIFLKSFPVQPWELKDKLFIIDERDGGLSDEHITSLRRYVPTMDDVEMYKSHKGPVTELHIVDQYMMEMCNIPYLSAQLDLLLALRELPSSMNDLQPESYRPQSLIK</sequence>
<dbReference type="Pfam" id="PF02181">
    <property type="entry name" value="FH2"/>
    <property type="match status" value="1"/>
</dbReference>
<dbReference type="EMBL" id="CM012443">
    <property type="protein sequence ID" value="RVE71040.1"/>
    <property type="molecule type" value="Genomic_DNA"/>
</dbReference>
<dbReference type="PROSITE" id="PS50003">
    <property type="entry name" value="PH_DOMAIN"/>
    <property type="match status" value="1"/>
</dbReference>
<feature type="domain" description="FH2" evidence="3">
    <location>
        <begin position="444"/>
        <end position="627"/>
    </location>
</feature>
<name>A0A3S2PDR8_ORYJA</name>
<dbReference type="SMART" id="SM00233">
    <property type="entry name" value="PH"/>
    <property type="match status" value="2"/>
</dbReference>
<evidence type="ECO:0000259" key="3">
    <source>
        <dbReference type="PROSITE" id="PS51444"/>
    </source>
</evidence>
<dbReference type="InterPro" id="IPR001849">
    <property type="entry name" value="PH_domain"/>
</dbReference>
<proteinExistence type="predicted"/>
<feature type="compositionally biased region" description="Low complexity" evidence="1">
    <location>
        <begin position="389"/>
        <end position="413"/>
    </location>
</feature>